<dbReference type="CDD" id="cd07802">
    <property type="entry name" value="ASKHA_NBD_FGGY_EcLyxK-like"/>
    <property type="match status" value="1"/>
</dbReference>
<accession>A0ABV7GWP6</accession>
<feature type="domain" description="Carbohydrate kinase FGGY C-terminal" evidence="5">
    <location>
        <begin position="263"/>
        <end position="452"/>
    </location>
</feature>
<keyword evidence="2 6" id="KW-0808">Transferase</keyword>
<evidence type="ECO:0000259" key="5">
    <source>
        <dbReference type="Pfam" id="PF02782"/>
    </source>
</evidence>
<evidence type="ECO:0000313" key="6">
    <source>
        <dbReference type="EMBL" id="MFC3144380.1"/>
    </source>
</evidence>
<evidence type="ECO:0000313" key="7">
    <source>
        <dbReference type="Proteomes" id="UP001595632"/>
    </source>
</evidence>
<reference evidence="7" key="1">
    <citation type="journal article" date="2019" name="Int. J. Syst. Evol. Microbiol.">
        <title>The Global Catalogue of Microorganisms (GCM) 10K type strain sequencing project: providing services to taxonomists for standard genome sequencing and annotation.</title>
        <authorList>
            <consortium name="The Broad Institute Genomics Platform"/>
            <consortium name="The Broad Institute Genome Sequencing Center for Infectious Disease"/>
            <person name="Wu L."/>
            <person name="Ma J."/>
        </authorList>
    </citation>
    <scope>NUCLEOTIDE SEQUENCE [LARGE SCALE GENOMIC DNA]</scope>
    <source>
        <strain evidence="7">KCTC 52366</strain>
    </source>
</reference>
<comment type="similarity">
    <text evidence="1">Belongs to the FGGY kinase family.</text>
</comment>
<dbReference type="InterPro" id="IPR018484">
    <property type="entry name" value="FGGY_N"/>
</dbReference>
<dbReference type="Proteomes" id="UP001595632">
    <property type="component" value="Unassembled WGS sequence"/>
</dbReference>
<organism evidence="6 7">
    <name type="scientific">Psychromarinibacter halotolerans</name>
    <dbReference type="NCBI Taxonomy" id="1775175"/>
    <lineage>
        <taxon>Bacteria</taxon>
        <taxon>Pseudomonadati</taxon>
        <taxon>Pseudomonadota</taxon>
        <taxon>Alphaproteobacteria</taxon>
        <taxon>Rhodobacterales</taxon>
        <taxon>Paracoccaceae</taxon>
        <taxon>Psychromarinibacter</taxon>
    </lineage>
</organism>
<keyword evidence="3 6" id="KW-0418">Kinase</keyword>
<dbReference type="PIRSF" id="PIRSF000538">
    <property type="entry name" value="GlpK"/>
    <property type="match status" value="1"/>
</dbReference>
<evidence type="ECO:0000256" key="2">
    <source>
        <dbReference type="ARBA" id="ARBA00022679"/>
    </source>
</evidence>
<evidence type="ECO:0000256" key="1">
    <source>
        <dbReference type="ARBA" id="ARBA00009156"/>
    </source>
</evidence>
<dbReference type="Pfam" id="PF02782">
    <property type="entry name" value="FGGY_C"/>
    <property type="match status" value="1"/>
</dbReference>
<dbReference type="InterPro" id="IPR043129">
    <property type="entry name" value="ATPase_NBD"/>
</dbReference>
<dbReference type="PANTHER" id="PTHR43095:SF5">
    <property type="entry name" value="XYLULOSE KINASE"/>
    <property type="match status" value="1"/>
</dbReference>
<dbReference type="GO" id="GO:0016301">
    <property type="term" value="F:kinase activity"/>
    <property type="evidence" value="ECO:0007669"/>
    <property type="project" value="UniProtKB-KW"/>
</dbReference>
<evidence type="ECO:0000256" key="3">
    <source>
        <dbReference type="ARBA" id="ARBA00022777"/>
    </source>
</evidence>
<dbReference type="InterPro" id="IPR018485">
    <property type="entry name" value="FGGY_C"/>
</dbReference>
<dbReference type="RefSeq" id="WP_275634765.1">
    <property type="nucleotide sequence ID" value="NZ_JARGYD010000011.1"/>
</dbReference>
<dbReference type="EMBL" id="JBHRTB010000010">
    <property type="protein sequence ID" value="MFC3144380.1"/>
    <property type="molecule type" value="Genomic_DNA"/>
</dbReference>
<dbReference type="InterPro" id="IPR000577">
    <property type="entry name" value="Carb_kinase_FGGY"/>
</dbReference>
<evidence type="ECO:0000259" key="4">
    <source>
        <dbReference type="Pfam" id="PF00370"/>
    </source>
</evidence>
<dbReference type="EC" id="2.7.1.-" evidence="6"/>
<protein>
    <submittedName>
        <fullName evidence="6">FGGY-family carbohydrate kinase</fullName>
        <ecNumber evidence="6">2.7.1.-</ecNumber>
    </submittedName>
</protein>
<dbReference type="InterPro" id="IPR050406">
    <property type="entry name" value="FGGY_Carb_Kinase"/>
</dbReference>
<comment type="caution">
    <text evidence="6">The sequence shown here is derived from an EMBL/GenBank/DDBJ whole genome shotgun (WGS) entry which is preliminary data.</text>
</comment>
<sequence>MTEHPLYLGIDAGSSVTKAALFDAQGRLVGKAARKMPIARPAPRRVEVDPLLAWQTLCGVLRDLWTETGVAPARVAGVGLTGAMVGLWLLDEGGEPVAPGINWEDSRAQPLLETMEAADPDMLATIFASSGSALQQGCTLPLLAWTRDHAPDTLARARHAVSYKDFLRFRLTGEIAADETEASVAPGDTHARTFSRRMLSLFGLEAQASLLGPVRPSEARAGQVTPEAAQATGLVAGTPVAIGAGDVPAGVTGMGGRAPGTVSIILGTTCMLGVATDRPVFTPPGLGLLFPLPGDAWFRAMVNVAGTLALDWALDLFCPDWSLDPERYARAEALVRDVPVGANGVTFLPYLSESGIIAPTVSAGARGTFLGLTPAHGRSEILRAVHEGIVLAILDLVDLLPPSEADAPVLIAGGGARSATWVQMIADALGRTVTVPDGSEFGALGAAMLAATMSDPDSDSFTAMTPPQARRVVPRAADAPAWRAAHALYAARRDAVLAAADQETLP</sequence>
<dbReference type="Pfam" id="PF00370">
    <property type="entry name" value="FGGY_N"/>
    <property type="match status" value="1"/>
</dbReference>
<dbReference type="Gene3D" id="3.30.420.40">
    <property type="match status" value="2"/>
</dbReference>
<feature type="domain" description="Carbohydrate kinase FGGY N-terminal" evidence="4">
    <location>
        <begin position="6"/>
        <end position="253"/>
    </location>
</feature>
<dbReference type="SUPFAM" id="SSF53067">
    <property type="entry name" value="Actin-like ATPase domain"/>
    <property type="match status" value="2"/>
</dbReference>
<gene>
    <name evidence="6" type="ORF">ACFOGP_16775</name>
</gene>
<name>A0ABV7GWP6_9RHOB</name>
<dbReference type="PANTHER" id="PTHR43095">
    <property type="entry name" value="SUGAR KINASE"/>
    <property type="match status" value="1"/>
</dbReference>
<keyword evidence="7" id="KW-1185">Reference proteome</keyword>
<proteinExistence type="inferred from homology"/>